<feature type="coiled-coil region" evidence="1">
    <location>
        <begin position="47"/>
        <end position="91"/>
    </location>
</feature>
<name>A0A0A0BKM9_9GAMM</name>
<keyword evidence="2" id="KW-0472">Membrane</keyword>
<protein>
    <submittedName>
        <fullName evidence="3">Type IV pilus biogenesis protein PilN</fullName>
    </submittedName>
</protein>
<dbReference type="AlphaFoldDB" id="A0A0A0BKM9"/>
<evidence type="ECO:0000313" key="3">
    <source>
        <dbReference type="EMBL" id="KGM07649.1"/>
    </source>
</evidence>
<dbReference type="Proteomes" id="UP000029999">
    <property type="component" value="Unassembled WGS sequence"/>
</dbReference>
<dbReference type="Pfam" id="PF05137">
    <property type="entry name" value="PilN"/>
    <property type="match status" value="1"/>
</dbReference>
<feature type="transmembrane region" description="Helical" evidence="2">
    <location>
        <begin position="21"/>
        <end position="43"/>
    </location>
</feature>
<dbReference type="RefSeq" id="WP_008290379.1">
    <property type="nucleotide sequence ID" value="NZ_JADFAB010000046.1"/>
</dbReference>
<gene>
    <name evidence="3" type="primary">pilN</name>
    <name evidence="3" type="ORF">LP43_0065</name>
</gene>
<comment type="caution">
    <text evidence="3">The sequence shown here is derived from an EMBL/GenBank/DDBJ whole genome shotgun (WGS) entry which is preliminary data.</text>
</comment>
<keyword evidence="1" id="KW-0175">Coiled coil</keyword>
<keyword evidence="2" id="KW-0812">Transmembrane</keyword>
<reference evidence="3 4" key="1">
    <citation type="submission" date="2014-09" db="EMBL/GenBank/DDBJ databases">
        <authorList>
            <person name="Grob C."/>
            <person name="Taubert M."/>
            <person name="Howat A.M."/>
            <person name="Burns O.J."/>
            <person name="Dixon J.L."/>
            <person name="Chen Y."/>
            <person name="Murrell J.C."/>
        </authorList>
    </citation>
    <scope>NUCLEOTIDE SEQUENCE [LARGE SCALE GENOMIC DNA]</scope>
    <source>
        <strain evidence="3">L4</strain>
    </source>
</reference>
<dbReference type="PANTHER" id="PTHR40278">
    <property type="entry name" value="DNA UTILIZATION PROTEIN HOFN"/>
    <property type="match status" value="1"/>
</dbReference>
<evidence type="ECO:0000256" key="1">
    <source>
        <dbReference type="SAM" id="Coils"/>
    </source>
</evidence>
<dbReference type="PANTHER" id="PTHR40278:SF2">
    <property type="entry name" value="TYPE IV PILUS INNER MEMBRANE COMPONENT PILN"/>
    <property type="match status" value="1"/>
</dbReference>
<organism evidence="3 4">
    <name type="scientific">Methylophaga thiooxydans</name>
    <dbReference type="NCBI Taxonomy" id="392484"/>
    <lineage>
        <taxon>Bacteria</taxon>
        <taxon>Pseudomonadati</taxon>
        <taxon>Pseudomonadota</taxon>
        <taxon>Gammaproteobacteria</taxon>
        <taxon>Thiotrichales</taxon>
        <taxon>Piscirickettsiaceae</taxon>
        <taxon>Methylophaga</taxon>
    </lineage>
</organism>
<dbReference type="InterPro" id="IPR052534">
    <property type="entry name" value="Extracell_DNA_Util/SecSys_Comp"/>
</dbReference>
<evidence type="ECO:0000256" key="2">
    <source>
        <dbReference type="SAM" id="Phobius"/>
    </source>
</evidence>
<dbReference type="STRING" id="392484.LP43_0065"/>
<proteinExistence type="predicted"/>
<dbReference type="GO" id="GO:0043107">
    <property type="term" value="P:type IV pilus-dependent motility"/>
    <property type="evidence" value="ECO:0007669"/>
    <property type="project" value="TreeGrafter"/>
</dbReference>
<dbReference type="GO" id="GO:0043683">
    <property type="term" value="P:type IV pilus assembly"/>
    <property type="evidence" value="ECO:0007669"/>
    <property type="project" value="TreeGrafter"/>
</dbReference>
<dbReference type="InterPro" id="IPR007813">
    <property type="entry name" value="PilN"/>
</dbReference>
<evidence type="ECO:0000313" key="4">
    <source>
        <dbReference type="Proteomes" id="UP000029999"/>
    </source>
</evidence>
<accession>A0A0A0BKM9</accession>
<sequence length="187" mass="21756">MAHINLLPWREELREERQKQFYMALIASFVFAGLVLYAVLSYANGLIDEQNQRNTFLQQEIVKVDKKIKEIKDLEKQRERLLARMQVIQELQESRPKIVKVFDSLPRLVPEGVNLERVKRTGNKINFDGVAQSNARVSVFMSQVDNNEEYGESRLNVIKRTSSKDNAIRKFTVEVNESKLKSEDGEK</sequence>
<dbReference type="EMBL" id="JRQD01000001">
    <property type="protein sequence ID" value="KGM07649.1"/>
    <property type="molecule type" value="Genomic_DNA"/>
</dbReference>
<keyword evidence="2" id="KW-1133">Transmembrane helix</keyword>